<gene>
    <name evidence="1" type="ORF">EBB45_16475</name>
</gene>
<name>A0A3N9UAG7_9BACI</name>
<organism evidence="1 2">
    <name type="scientific">Lysinibacillus composti</name>
    <dbReference type="NCBI Taxonomy" id="720633"/>
    <lineage>
        <taxon>Bacteria</taxon>
        <taxon>Bacillati</taxon>
        <taxon>Bacillota</taxon>
        <taxon>Bacilli</taxon>
        <taxon>Bacillales</taxon>
        <taxon>Bacillaceae</taxon>
        <taxon>Lysinibacillus</taxon>
    </lineage>
</organism>
<keyword evidence="2" id="KW-1185">Reference proteome</keyword>
<dbReference type="AlphaFoldDB" id="A0A3N9UAG7"/>
<sequence>MSQVLEMKFDTANGKTITISVNDPKPGLTGAEISNVMQTIMDQDVFHHEGNALIGKNQARIVERNITEITLA</sequence>
<dbReference type="InterPro" id="IPR021321">
    <property type="entry name" value="DUF2922"/>
</dbReference>
<evidence type="ECO:0000313" key="1">
    <source>
        <dbReference type="EMBL" id="RQW73467.1"/>
    </source>
</evidence>
<dbReference type="Proteomes" id="UP000274033">
    <property type="component" value="Unassembled WGS sequence"/>
</dbReference>
<protein>
    <submittedName>
        <fullName evidence="1">DUF2922 domain-containing protein</fullName>
    </submittedName>
</protein>
<dbReference type="Pfam" id="PF11148">
    <property type="entry name" value="DUF2922"/>
    <property type="match status" value="1"/>
</dbReference>
<proteinExistence type="predicted"/>
<dbReference type="OrthoDB" id="2454247at2"/>
<comment type="caution">
    <text evidence="1">The sequence shown here is derived from an EMBL/GenBank/DDBJ whole genome shotgun (WGS) entry which is preliminary data.</text>
</comment>
<accession>A0A3N9UAG7</accession>
<dbReference type="EMBL" id="RRCT01000020">
    <property type="protein sequence ID" value="RQW73467.1"/>
    <property type="molecule type" value="Genomic_DNA"/>
</dbReference>
<evidence type="ECO:0000313" key="2">
    <source>
        <dbReference type="Proteomes" id="UP000274033"/>
    </source>
</evidence>
<reference evidence="1 2" key="1">
    <citation type="journal article" date="2013" name="J. Microbiol.">
        <title>Lysinibacillus chungkukjangi sp. nov., isolated from Chungkukjang, Korean fermented soybean food.</title>
        <authorList>
            <person name="Kim S.J."/>
            <person name="Jang Y.H."/>
            <person name="Hamada M."/>
            <person name="Ahn J.H."/>
            <person name="Weon H.Y."/>
            <person name="Suzuki K."/>
            <person name="Whang K.S."/>
            <person name="Kwon S.W."/>
        </authorList>
    </citation>
    <scope>NUCLEOTIDE SEQUENCE [LARGE SCALE GENOMIC DNA]</scope>
    <source>
        <strain evidence="1 2">MCCC 1A12701</strain>
    </source>
</reference>
<dbReference type="RefSeq" id="WP_124766441.1">
    <property type="nucleotide sequence ID" value="NZ_JAFBDY010000019.1"/>
</dbReference>